<protein>
    <submittedName>
        <fullName evidence="1">Uncharacterized protein</fullName>
    </submittedName>
</protein>
<evidence type="ECO:0000313" key="2">
    <source>
        <dbReference type="Proteomes" id="UP001597094"/>
    </source>
</evidence>
<accession>A0ABW3SLG0</accession>
<proteinExistence type="predicted"/>
<evidence type="ECO:0000313" key="1">
    <source>
        <dbReference type="EMBL" id="MFD1185282.1"/>
    </source>
</evidence>
<dbReference type="EMBL" id="JBHTLD010000017">
    <property type="protein sequence ID" value="MFD1185282.1"/>
    <property type="molecule type" value="Genomic_DNA"/>
</dbReference>
<keyword evidence="2" id="KW-1185">Reference proteome</keyword>
<dbReference type="RefSeq" id="WP_377523038.1">
    <property type="nucleotide sequence ID" value="NZ_JBHTLD010000017.1"/>
</dbReference>
<dbReference type="Proteomes" id="UP001597094">
    <property type="component" value="Unassembled WGS sequence"/>
</dbReference>
<organism evidence="1 2">
    <name type="scientific">Pontibacter rugosus</name>
    <dbReference type="NCBI Taxonomy" id="1745966"/>
    <lineage>
        <taxon>Bacteria</taxon>
        <taxon>Pseudomonadati</taxon>
        <taxon>Bacteroidota</taxon>
        <taxon>Cytophagia</taxon>
        <taxon>Cytophagales</taxon>
        <taxon>Hymenobacteraceae</taxon>
        <taxon>Pontibacter</taxon>
    </lineage>
</organism>
<comment type="caution">
    <text evidence="1">The sequence shown here is derived from an EMBL/GenBank/DDBJ whole genome shotgun (WGS) entry which is preliminary data.</text>
</comment>
<name>A0ABW3SLG0_9BACT</name>
<sequence>MGKTTATEEQQQLVALAILTHTGQAVAPSMKWPSNWPNWPIFVLKFARQ</sequence>
<gene>
    <name evidence="1" type="ORF">ACFQ2O_03615</name>
</gene>
<reference evidence="2" key="1">
    <citation type="journal article" date="2019" name="Int. J. Syst. Evol. Microbiol.">
        <title>The Global Catalogue of Microorganisms (GCM) 10K type strain sequencing project: providing services to taxonomists for standard genome sequencing and annotation.</title>
        <authorList>
            <consortium name="The Broad Institute Genomics Platform"/>
            <consortium name="The Broad Institute Genome Sequencing Center for Infectious Disease"/>
            <person name="Wu L."/>
            <person name="Ma J."/>
        </authorList>
    </citation>
    <scope>NUCLEOTIDE SEQUENCE [LARGE SCALE GENOMIC DNA]</scope>
    <source>
        <strain evidence="2">JCM 31319</strain>
    </source>
</reference>